<reference evidence="2" key="1">
    <citation type="submission" date="2015-06" db="EMBL/GenBank/DDBJ databases">
        <title>Expansion of signal transduction pathways in fungi by whole-genome duplication.</title>
        <authorList>
            <consortium name="DOE Joint Genome Institute"/>
            <person name="Corrochano L.M."/>
            <person name="Kuo A."/>
            <person name="Marcet-Houben M."/>
            <person name="Polaino S."/>
            <person name="Salamov A."/>
            <person name="Villalobos J.M."/>
            <person name="Alvarez M.I."/>
            <person name="Avalos J."/>
            <person name="Benito E.P."/>
            <person name="Benoit I."/>
            <person name="Burger G."/>
            <person name="Camino L.P."/>
            <person name="Canovas D."/>
            <person name="Cerda-Olmedo E."/>
            <person name="Cheng J.-F."/>
            <person name="Dominguez A."/>
            <person name="Elias M."/>
            <person name="Eslava A.P."/>
            <person name="Glaser F."/>
            <person name="Grimwood J."/>
            <person name="Gutierrez G."/>
            <person name="Heitman J."/>
            <person name="Henrissat B."/>
            <person name="Iturriaga E.A."/>
            <person name="Lang B.F."/>
            <person name="Lavin J.L."/>
            <person name="Lee S."/>
            <person name="Li W."/>
            <person name="Lindquist E."/>
            <person name="Lopez-Garcia S."/>
            <person name="Luque E.M."/>
            <person name="Marcos A.T."/>
            <person name="Martin J."/>
            <person name="McCluskey K."/>
            <person name="Medina H.R."/>
            <person name="Miralles-Duran A."/>
            <person name="Miyazaki A."/>
            <person name="Munoz-Torres E."/>
            <person name="Oguiza J.A."/>
            <person name="Ohm R."/>
            <person name="Olmedo M."/>
            <person name="Orejas M."/>
            <person name="Ortiz-Castellanos L."/>
            <person name="Pisabarro A.G."/>
            <person name="Rodriguez-Romero J."/>
            <person name="Ruiz-Herrera J."/>
            <person name="Ruiz-Vazquez R."/>
            <person name="Sanz C."/>
            <person name="Schackwitz W."/>
            <person name="Schmutz J."/>
            <person name="Shahriari M."/>
            <person name="Shelest E."/>
            <person name="Silva-Franco F."/>
            <person name="Soanes D."/>
            <person name="Syed K."/>
            <person name="Tagua V.G."/>
            <person name="Talbot N.J."/>
            <person name="Thon M."/>
            <person name="De vries R.P."/>
            <person name="Wiebenga A."/>
            <person name="Yadav J.S."/>
            <person name="Braun E.L."/>
            <person name="Baker S."/>
            <person name="Garre V."/>
            <person name="Horwitz B."/>
            <person name="Torres-Martinez S."/>
            <person name="Idnurm A."/>
            <person name="Herrera-Estrella A."/>
            <person name="Gabaldon T."/>
            <person name="Grigoriev I.V."/>
        </authorList>
    </citation>
    <scope>NUCLEOTIDE SEQUENCE [LARGE SCALE GENOMIC DNA]</scope>
    <source>
        <strain evidence="2">NRRL 1555(-)</strain>
    </source>
</reference>
<dbReference type="VEuPathDB" id="FungiDB:PHYBLDRAFT_142163"/>
<dbReference type="Proteomes" id="UP000077315">
    <property type="component" value="Unassembled WGS sequence"/>
</dbReference>
<evidence type="ECO:0000313" key="1">
    <source>
        <dbReference type="EMBL" id="OAD76649.1"/>
    </source>
</evidence>
<dbReference type="GeneID" id="28991656"/>
<protein>
    <submittedName>
        <fullName evidence="1">Uncharacterized protein</fullName>
    </submittedName>
</protein>
<accession>A0A167NUN0</accession>
<dbReference type="AlphaFoldDB" id="A0A167NUN0"/>
<keyword evidence="2" id="KW-1185">Reference proteome</keyword>
<organism evidence="1 2">
    <name type="scientific">Phycomyces blakesleeanus (strain ATCC 8743b / DSM 1359 / FGSC 10004 / NBRC 33097 / NRRL 1555)</name>
    <dbReference type="NCBI Taxonomy" id="763407"/>
    <lineage>
        <taxon>Eukaryota</taxon>
        <taxon>Fungi</taxon>
        <taxon>Fungi incertae sedis</taxon>
        <taxon>Mucoromycota</taxon>
        <taxon>Mucoromycotina</taxon>
        <taxon>Mucoromycetes</taxon>
        <taxon>Mucorales</taxon>
        <taxon>Phycomycetaceae</taxon>
        <taxon>Phycomyces</taxon>
    </lineage>
</organism>
<dbReference type="OrthoDB" id="2442112at2759"/>
<gene>
    <name evidence="1" type="ORF">PHYBLDRAFT_142163</name>
</gene>
<dbReference type="InParanoid" id="A0A167NUN0"/>
<evidence type="ECO:0000313" key="2">
    <source>
        <dbReference type="Proteomes" id="UP000077315"/>
    </source>
</evidence>
<dbReference type="RefSeq" id="XP_018294689.1">
    <property type="nucleotide sequence ID" value="XM_018430750.1"/>
</dbReference>
<proteinExistence type="predicted"/>
<name>A0A167NUN0_PHYB8</name>
<sequence>MSTKTYLENELRAAKVLNSELKGLRSSAALYERHVPSSNIFFLADDKKAVQSAAKKRQDDLENMLGAAQS</sequence>
<dbReference type="EMBL" id="KV440975">
    <property type="protein sequence ID" value="OAD76649.1"/>
    <property type="molecule type" value="Genomic_DNA"/>
</dbReference>